<protein>
    <submittedName>
        <fullName evidence="1">IS66 family insertion sequence element accessory protein TnpB</fullName>
    </submittedName>
</protein>
<evidence type="ECO:0000313" key="2">
    <source>
        <dbReference type="Proteomes" id="UP000777784"/>
    </source>
</evidence>
<feature type="non-terminal residue" evidence="1">
    <location>
        <position position="1"/>
    </location>
</feature>
<reference evidence="1" key="1">
    <citation type="submission" date="2021-05" db="EMBL/GenBank/DDBJ databases">
        <title>Energy efficiency and biological interactions define the core microbiome of deep oligotrophic groundwater.</title>
        <authorList>
            <person name="Mehrshad M."/>
            <person name="Lopez-Fernandez M."/>
            <person name="Bell E."/>
            <person name="Bernier-Latmani R."/>
            <person name="Bertilsson S."/>
            <person name="Dopson M."/>
        </authorList>
    </citation>
    <scope>NUCLEOTIDE SEQUENCE</scope>
    <source>
        <strain evidence="1">Modern_marine.mb.64</strain>
    </source>
</reference>
<organism evidence="1 2">
    <name type="scientific">Eiseniibacteriota bacterium</name>
    <dbReference type="NCBI Taxonomy" id="2212470"/>
    <lineage>
        <taxon>Bacteria</taxon>
        <taxon>Candidatus Eiseniibacteriota</taxon>
    </lineage>
</organism>
<dbReference type="EMBL" id="JAHJDP010000029">
    <property type="protein sequence ID" value="MBU2690377.1"/>
    <property type="molecule type" value="Genomic_DNA"/>
</dbReference>
<dbReference type="NCBIfam" id="NF033819">
    <property type="entry name" value="IS66_TnpB"/>
    <property type="match status" value="1"/>
</dbReference>
<dbReference type="Pfam" id="PF05717">
    <property type="entry name" value="TnpB_IS66"/>
    <property type="match status" value="1"/>
</dbReference>
<sequence length="47" mass="5392">FNGLISLVQNTLSEDPLSGSLYMFINRRGNYVKAVYWDRTGFCLFAN</sequence>
<dbReference type="AlphaFoldDB" id="A0A948RVR1"/>
<dbReference type="Proteomes" id="UP000777784">
    <property type="component" value="Unassembled WGS sequence"/>
</dbReference>
<dbReference type="InterPro" id="IPR008878">
    <property type="entry name" value="Transposase_IS66_Orf2"/>
</dbReference>
<accession>A0A948RVR1</accession>
<name>A0A948RVR1_UNCEI</name>
<comment type="caution">
    <text evidence="1">The sequence shown here is derived from an EMBL/GenBank/DDBJ whole genome shotgun (WGS) entry which is preliminary data.</text>
</comment>
<gene>
    <name evidence="1" type="primary">tnpB</name>
    <name evidence="1" type="ORF">KJ970_05570</name>
</gene>
<proteinExistence type="predicted"/>
<evidence type="ECO:0000313" key="1">
    <source>
        <dbReference type="EMBL" id="MBU2690377.1"/>
    </source>
</evidence>